<dbReference type="InterPro" id="IPR013087">
    <property type="entry name" value="Znf_C2H2_type"/>
</dbReference>
<accession>A0AAN7A7S1</accession>
<sequence length="264" mass="29857">MDQYHHQDNDQEAWDESNSMHYSSNDNTHTAYPMHQTTLSMPLLSDAGGYGYLPTTSASHDNTGSFGSFAPPHTPVTQEWGMSYSNAPWTGSSMPATTYAVAQGDVGSHLIASQIMLGNDTVTGFRQSILEDLTVDDEQEFGYDDFQPPALPTGFNSSPPQLSCEPCEETFANQKNWDRHLLSEKHIHNMSLQGMDSDAVPKFKCACNYVQARKDNYRRHLKHCTFRIDFAYHCSCGEWTQDKAYHEHHIDLCGRKRRGRAHRT</sequence>
<keyword evidence="2" id="KW-0863">Zinc-finger</keyword>
<evidence type="ECO:0000313" key="6">
    <source>
        <dbReference type="EMBL" id="KAK4175522.1"/>
    </source>
</evidence>
<gene>
    <name evidence="6" type="ORF">QBC36DRAFT_22671</name>
</gene>
<dbReference type="InterPro" id="IPR036236">
    <property type="entry name" value="Znf_C2H2_sf"/>
</dbReference>
<dbReference type="Proteomes" id="UP001302321">
    <property type="component" value="Unassembled WGS sequence"/>
</dbReference>
<reference evidence="6" key="1">
    <citation type="journal article" date="2023" name="Mol. Phylogenet. Evol.">
        <title>Genome-scale phylogeny and comparative genomics of the fungal order Sordariales.</title>
        <authorList>
            <person name="Hensen N."/>
            <person name="Bonometti L."/>
            <person name="Westerberg I."/>
            <person name="Brannstrom I.O."/>
            <person name="Guillou S."/>
            <person name="Cros-Aarteil S."/>
            <person name="Calhoun S."/>
            <person name="Haridas S."/>
            <person name="Kuo A."/>
            <person name="Mondo S."/>
            <person name="Pangilinan J."/>
            <person name="Riley R."/>
            <person name="LaButti K."/>
            <person name="Andreopoulos B."/>
            <person name="Lipzen A."/>
            <person name="Chen C."/>
            <person name="Yan M."/>
            <person name="Daum C."/>
            <person name="Ng V."/>
            <person name="Clum A."/>
            <person name="Steindorff A."/>
            <person name="Ohm R.A."/>
            <person name="Martin F."/>
            <person name="Silar P."/>
            <person name="Natvig D.O."/>
            <person name="Lalanne C."/>
            <person name="Gautier V."/>
            <person name="Ament-Velasquez S.L."/>
            <person name="Kruys A."/>
            <person name="Hutchinson M.I."/>
            <person name="Powell A.J."/>
            <person name="Barry K."/>
            <person name="Miller A.N."/>
            <person name="Grigoriev I.V."/>
            <person name="Debuchy R."/>
            <person name="Gladieux P."/>
            <person name="Hiltunen Thoren M."/>
            <person name="Johannesson H."/>
        </authorList>
    </citation>
    <scope>NUCLEOTIDE SEQUENCE</scope>
    <source>
        <strain evidence="6">CBS 892.96</strain>
    </source>
</reference>
<name>A0AAN7A7S1_9PEZI</name>
<keyword evidence="1" id="KW-0479">Metal-binding</keyword>
<dbReference type="Pfam" id="PF12171">
    <property type="entry name" value="zf-C2H2_jaz"/>
    <property type="match status" value="1"/>
</dbReference>
<dbReference type="GO" id="GO:0008270">
    <property type="term" value="F:zinc ion binding"/>
    <property type="evidence" value="ECO:0007669"/>
    <property type="project" value="UniProtKB-KW"/>
</dbReference>
<protein>
    <recommendedName>
        <fullName evidence="5">C2H2-type domain-containing protein</fullName>
    </recommendedName>
</protein>
<evidence type="ECO:0000259" key="5">
    <source>
        <dbReference type="PROSITE" id="PS00028"/>
    </source>
</evidence>
<evidence type="ECO:0000256" key="2">
    <source>
        <dbReference type="ARBA" id="ARBA00022771"/>
    </source>
</evidence>
<keyword evidence="3" id="KW-0862">Zinc</keyword>
<organism evidence="6 7">
    <name type="scientific">Triangularia setosa</name>
    <dbReference type="NCBI Taxonomy" id="2587417"/>
    <lineage>
        <taxon>Eukaryota</taxon>
        <taxon>Fungi</taxon>
        <taxon>Dikarya</taxon>
        <taxon>Ascomycota</taxon>
        <taxon>Pezizomycotina</taxon>
        <taxon>Sordariomycetes</taxon>
        <taxon>Sordariomycetidae</taxon>
        <taxon>Sordariales</taxon>
        <taxon>Podosporaceae</taxon>
        <taxon>Triangularia</taxon>
    </lineage>
</organism>
<dbReference type="EMBL" id="MU866231">
    <property type="protein sequence ID" value="KAK4175522.1"/>
    <property type="molecule type" value="Genomic_DNA"/>
</dbReference>
<proteinExistence type="predicted"/>
<keyword evidence="7" id="KW-1185">Reference proteome</keyword>
<evidence type="ECO:0000256" key="1">
    <source>
        <dbReference type="ARBA" id="ARBA00022723"/>
    </source>
</evidence>
<feature type="region of interest" description="Disordered" evidence="4">
    <location>
        <begin position="1"/>
        <end position="31"/>
    </location>
</feature>
<evidence type="ECO:0000256" key="4">
    <source>
        <dbReference type="SAM" id="MobiDB-lite"/>
    </source>
</evidence>
<comment type="caution">
    <text evidence="6">The sequence shown here is derived from an EMBL/GenBank/DDBJ whole genome shotgun (WGS) entry which is preliminary data.</text>
</comment>
<feature type="domain" description="C2H2-type" evidence="5">
    <location>
        <begin position="164"/>
        <end position="186"/>
    </location>
</feature>
<dbReference type="PROSITE" id="PS00028">
    <property type="entry name" value="ZINC_FINGER_C2H2_1"/>
    <property type="match status" value="1"/>
</dbReference>
<evidence type="ECO:0000256" key="3">
    <source>
        <dbReference type="ARBA" id="ARBA00022833"/>
    </source>
</evidence>
<dbReference type="SUPFAM" id="SSF57667">
    <property type="entry name" value="beta-beta-alpha zinc fingers"/>
    <property type="match status" value="1"/>
</dbReference>
<reference evidence="6" key="2">
    <citation type="submission" date="2023-05" db="EMBL/GenBank/DDBJ databases">
        <authorList>
            <consortium name="Lawrence Berkeley National Laboratory"/>
            <person name="Steindorff A."/>
            <person name="Hensen N."/>
            <person name="Bonometti L."/>
            <person name="Westerberg I."/>
            <person name="Brannstrom I.O."/>
            <person name="Guillou S."/>
            <person name="Cros-Aarteil S."/>
            <person name="Calhoun S."/>
            <person name="Haridas S."/>
            <person name="Kuo A."/>
            <person name="Mondo S."/>
            <person name="Pangilinan J."/>
            <person name="Riley R."/>
            <person name="Labutti K."/>
            <person name="Andreopoulos B."/>
            <person name="Lipzen A."/>
            <person name="Chen C."/>
            <person name="Yanf M."/>
            <person name="Daum C."/>
            <person name="Ng V."/>
            <person name="Clum A."/>
            <person name="Ohm R."/>
            <person name="Martin F."/>
            <person name="Silar P."/>
            <person name="Natvig D."/>
            <person name="Lalanne C."/>
            <person name="Gautier V."/>
            <person name="Ament-Velasquez S.L."/>
            <person name="Kruys A."/>
            <person name="Hutchinson M.I."/>
            <person name="Powell A.J."/>
            <person name="Barry K."/>
            <person name="Miller A.N."/>
            <person name="Grigoriev I.V."/>
            <person name="Debuchy R."/>
            <person name="Gladieux P."/>
            <person name="Thoren M.H."/>
            <person name="Johannesson H."/>
        </authorList>
    </citation>
    <scope>NUCLEOTIDE SEQUENCE</scope>
    <source>
        <strain evidence="6">CBS 892.96</strain>
    </source>
</reference>
<evidence type="ECO:0000313" key="7">
    <source>
        <dbReference type="Proteomes" id="UP001302321"/>
    </source>
</evidence>
<dbReference type="AlphaFoldDB" id="A0AAN7A7S1"/>
<dbReference type="InterPro" id="IPR022755">
    <property type="entry name" value="Znf_C2H2_jaz"/>
</dbReference>
<feature type="compositionally biased region" description="Polar residues" evidence="4">
    <location>
        <begin position="16"/>
        <end position="31"/>
    </location>
</feature>